<organism evidence="2 3">
    <name type="scientific">Aspergillus cristatus</name>
    <name type="common">Chinese Fuzhuan brick tea-fermentation fungus</name>
    <name type="synonym">Eurotium cristatum</name>
    <dbReference type="NCBI Taxonomy" id="573508"/>
    <lineage>
        <taxon>Eukaryota</taxon>
        <taxon>Fungi</taxon>
        <taxon>Dikarya</taxon>
        <taxon>Ascomycota</taxon>
        <taxon>Pezizomycotina</taxon>
        <taxon>Eurotiomycetes</taxon>
        <taxon>Eurotiomycetidae</taxon>
        <taxon>Eurotiales</taxon>
        <taxon>Aspergillaceae</taxon>
        <taxon>Aspergillus</taxon>
        <taxon>Aspergillus subgen. Aspergillus</taxon>
    </lineage>
</organism>
<keyword evidence="3" id="KW-1185">Reference proteome</keyword>
<protein>
    <submittedName>
        <fullName evidence="2">Uncharacterized protein</fullName>
    </submittedName>
</protein>
<feature type="region of interest" description="Disordered" evidence="1">
    <location>
        <begin position="67"/>
        <end position="113"/>
    </location>
</feature>
<name>A0A1E3BI20_ASPCR</name>
<dbReference type="VEuPathDB" id="FungiDB:SI65_03647"/>
<proteinExistence type="predicted"/>
<reference evidence="2 3" key="1">
    <citation type="journal article" date="2016" name="BMC Genomics">
        <title>Comparative genomic and transcriptomic analyses of the Fuzhuan brick tea-fermentation fungus Aspergillus cristatus.</title>
        <authorList>
            <person name="Ge Y."/>
            <person name="Wang Y."/>
            <person name="Liu Y."/>
            <person name="Tan Y."/>
            <person name="Ren X."/>
            <person name="Zhang X."/>
            <person name="Hyde K.D."/>
            <person name="Liu Y."/>
            <person name="Liu Z."/>
        </authorList>
    </citation>
    <scope>NUCLEOTIDE SEQUENCE [LARGE SCALE GENOMIC DNA]</scope>
    <source>
        <strain evidence="2 3">GZAAS20.1005</strain>
    </source>
</reference>
<dbReference type="OrthoDB" id="4496859at2759"/>
<gene>
    <name evidence="2" type="ORF">SI65_03647</name>
</gene>
<dbReference type="AlphaFoldDB" id="A0A1E3BI20"/>
<evidence type="ECO:0000313" key="3">
    <source>
        <dbReference type="Proteomes" id="UP000094569"/>
    </source>
</evidence>
<feature type="compositionally biased region" description="Basic and acidic residues" evidence="1">
    <location>
        <begin position="78"/>
        <end position="106"/>
    </location>
</feature>
<comment type="caution">
    <text evidence="2">The sequence shown here is derived from an EMBL/GenBank/DDBJ whole genome shotgun (WGS) entry which is preliminary data.</text>
</comment>
<dbReference type="EMBL" id="JXNT01000003">
    <property type="protein sequence ID" value="ODM20594.1"/>
    <property type="molecule type" value="Genomic_DNA"/>
</dbReference>
<accession>A0A1E3BI20</accession>
<sequence length="146" mass="16751">MCHYWTAKYTLCGCICDDIYQLCPCREYCFGTVLTQTEYEDDLCWQCRETADERTRWVQVVREIGTPEPEVLADTQSEGEKEGKVENGSEKGDEGQKGTGGEEKNTGKQMARRAKLVTCDVSRVCDPEVIKRGRERVRRACFDEME</sequence>
<evidence type="ECO:0000313" key="2">
    <source>
        <dbReference type="EMBL" id="ODM20594.1"/>
    </source>
</evidence>
<dbReference type="Proteomes" id="UP000094569">
    <property type="component" value="Unassembled WGS sequence"/>
</dbReference>
<evidence type="ECO:0000256" key="1">
    <source>
        <dbReference type="SAM" id="MobiDB-lite"/>
    </source>
</evidence>